<dbReference type="InterPro" id="IPR032523">
    <property type="entry name" value="CcmF_C"/>
</dbReference>
<feature type="transmembrane region" description="Helical" evidence="1">
    <location>
        <begin position="227"/>
        <end position="244"/>
    </location>
</feature>
<name>A0A382PTZ3_9ZZZZ</name>
<sequence length="262" mass="28373">LLMVFMMGVGPVLPWGRPNMAVVVRSFVAPLLSGITTALACWAAGLTGGMTLATFGVCGFAMTVTLREMFGPVLTRIKARGEPPFQALQRTLAGNRRKIGGYVVHLAVIIIVVAIAGSQSYKQSVEVSLTPGQSFELGQYAFVFEKTEAKKADGKFSVSARIEAFEKGESVGLFAPALNYYPSQREPIGSPDVQAVGGTDLYLSLLSFEKDGSRVGIKAYLMPMVPWIWWSLPLIMLGSMTSLWPRRRRKQVVAPAAEVSPL</sequence>
<accession>A0A382PTZ3</accession>
<keyword evidence="1" id="KW-1133">Transmembrane helix</keyword>
<feature type="domain" description="Cytochrome c-type biogenesis protein CcmF C-terminal" evidence="2">
    <location>
        <begin position="2"/>
        <end position="244"/>
    </location>
</feature>
<dbReference type="AlphaFoldDB" id="A0A382PTZ3"/>
<reference evidence="3" key="1">
    <citation type="submission" date="2018-05" db="EMBL/GenBank/DDBJ databases">
        <authorList>
            <person name="Lanie J.A."/>
            <person name="Ng W.-L."/>
            <person name="Kazmierczak K.M."/>
            <person name="Andrzejewski T.M."/>
            <person name="Davidsen T.M."/>
            <person name="Wayne K.J."/>
            <person name="Tettelin H."/>
            <person name="Glass J.I."/>
            <person name="Rusch D."/>
            <person name="Podicherti R."/>
            <person name="Tsui H.-C.T."/>
            <person name="Winkler M.E."/>
        </authorList>
    </citation>
    <scope>NUCLEOTIDE SEQUENCE</scope>
</reference>
<dbReference type="EMBL" id="UINC01108945">
    <property type="protein sequence ID" value="SVC75431.1"/>
    <property type="molecule type" value="Genomic_DNA"/>
</dbReference>
<evidence type="ECO:0000259" key="2">
    <source>
        <dbReference type="Pfam" id="PF16327"/>
    </source>
</evidence>
<feature type="transmembrane region" description="Helical" evidence="1">
    <location>
        <begin position="50"/>
        <end position="70"/>
    </location>
</feature>
<dbReference type="Pfam" id="PF16327">
    <property type="entry name" value="CcmF_C"/>
    <property type="match status" value="1"/>
</dbReference>
<proteinExistence type="predicted"/>
<feature type="transmembrane region" description="Helical" evidence="1">
    <location>
        <begin position="99"/>
        <end position="121"/>
    </location>
</feature>
<protein>
    <recommendedName>
        <fullName evidence="2">Cytochrome c-type biogenesis protein CcmF C-terminal domain-containing protein</fullName>
    </recommendedName>
</protein>
<keyword evidence="1" id="KW-0812">Transmembrane</keyword>
<gene>
    <name evidence="3" type="ORF">METZ01_LOCUS328285</name>
</gene>
<evidence type="ECO:0000313" key="3">
    <source>
        <dbReference type="EMBL" id="SVC75431.1"/>
    </source>
</evidence>
<organism evidence="3">
    <name type="scientific">marine metagenome</name>
    <dbReference type="NCBI Taxonomy" id="408172"/>
    <lineage>
        <taxon>unclassified sequences</taxon>
        <taxon>metagenomes</taxon>
        <taxon>ecological metagenomes</taxon>
    </lineage>
</organism>
<evidence type="ECO:0000256" key="1">
    <source>
        <dbReference type="SAM" id="Phobius"/>
    </source>
</evidence>
<feature type="non-terminal residue" evidence="3">
    <location>
        <position position="1"/>
    </location>
</feature>
<keyword evidence="1" id="KW-0472">Membrane</keyword>